<reference evidence="4 5" key="1">
    <citation type="journal article" date="2019" name="Nat. Commun.">
        <title>A new type of DNA phosphorothioation-based antiviral system in archaea.</title>
        <authorList>
            <person name="Xiong L."/>
            <person name="Liu S."/>
            <person name="Chen S."/>
            <person name="Xiao Y."/>
            <person name="Zhu B."/>
            <person name="Gao Y."/>
            <person name="Zhang Y."/>
            <person name="Chen B."/>
            <person name="Luo J."/>
            <person name="Deng Z."/>
            <person name="Chen X."/>
            <person name="Wang L."/>
            <person name="Chen S."/>
        </authorList>
    </citation>
    <scope>NUCLEOTIDE SEQUENCE [LARGE SCALE GENOMIC DNA]</scope>
    <source>
        <strain evidence="4 5">CGMCC 1.10331</strain>
    </source>
</reference>
<feature type="transmembrane region" description="Helical" evidence="1">
    <location>
        <begin position="225"/>
        <end position="246"/>
    </location>
</feature>
<dbReference type="InterPro" id="IPR050256">
    <property type="entry name" value="Glycosyltransferase_2"/>
</dbReference>
<feature type="domain" description="Glycosyltransferase 2-like" evidence="2">
    <location>
        <begin position="3"/>
        <end position="165"/>
    </location>
</feature>
<dbReference type="PANTHER" id="PTHR48090">
    <property type="entry name" value="UNDECAPRENYL-PHOSPHATE 4-DEOXY-4-FORMAMIDO-L-ARABINOSE TRANSFERASE-RELATED"/>
    <property type="match status" value="1"/>
</dbReference>
<dbReference type="InterPro" id="IPR001173">
    <property type="entry name" value="Glyco_trans_2-like"/>
</dbReference>
<dbReference type="EMBL" id="CP031311">
    <property type="protein sequence ID" value="QCC48875.1"/>
    <property type="molecule type" value="Genomic_DNA"/>
</dbReference>
<dbReference type="OrthoDB" id="147253at2157"/>
<feature type="domain" description="Low-salt glycan biosynthesis hexosyltransferase Agl6 C-terminal transmembrane region" evidence="3">
    <location>
        <begin position="285"/>
        <end position="367"/>
    </location>
</feature>
<gene>
    <name evidence="4" type="ORF">DV707_05840</name>
</gene>
<keyword evidence="1" id="KW-0812">Transmembrane</keyword>
<evidence type="ECO:0000259" key="3">
    <source>
        <dbReference type="Pfam" id="PF26629"/>
    </source>
</evidence>
<feature type="transmembrane region" description="Helical" evidence="1">
    <location>
        <begin position="305"/>
        <end position="325"/>
    </location>
</feature>
<dbReference type="InterPro" id="IPR058718">
    <property type="entry name" value="Agl6_TM_C"/>
</dbReference>
<organism evidence="4 5">
    <name type="scientific">Halobellus limi</name>
    <dbReference type="NCBI Taxonomy" id="699433"/>
    <lineage>
        <taxon>Archaea</taxon>
        <taxon>Methanobacteriati</taxon>
        <taxon>Methanobacteriota</taxon>
        <taxon>Stenosarchaea group</taxon>
        <taxon>Halobacteria</taxon>
        <taxon>Halobacteriales</taxon>
        <taxon>Haloferacaceae</taxon>
        <taxon>Halobellus</taxon>
    </lineage>
</organism>
<dbReference type="Pfam" id="PF00535">
    <property type="entry name" value="Glycos_transf_2"/>
    <property type="match status" value="1"/>
</dbReference>
<dbReference type="SUPFAM" id="SSF53448">
    <property type="entry name" value="Nucleotide-diphospho-sugar transferases"/>
    <property type="match status" value="1"/>
</dbReference>
<dbReference type="GO" id="GO:0016740">
    <property type="term" value="F:transferase activity"/>
    <property type="evidence" value="ECO:0007669"/>
    <property type="project" value="UniProtKB-KW"/>
</dbReference>
<name>A0A4D6H529_9EURY</name>
<proteinExistence type="predicted"/>
<sequence length="371" mass="40736">MVSIVMPTMNEEAGIRECIERVKRAIRKSGYSTEVIISDDSTDRTPEIARELGAIVVEPEESGYGYAYRYAFEHCRGDYIVIGDADTTYDFEQFPKLLEPVIRGEADMVMGSRLEGDIKPGAMPALHQYVGNPLLTKFLNVFYDAGVSDAHSGFRAFRAGMLDELHLQTTGMEFASEMIMDAGARDVTIEEIPIVYHEREGEATLESFRDGWRHVRFMLLNAPGYLFSIPGTVMGVLGLLVLLLAFSDISLGSTSFGIHTAIAGSLLTLVGFQVSIMGAFATIASDPIQRPNDVLTETIVEHLTLERMSTLGLIVFTGGAVYATWLVVQWAQTGFTQLPMVIGDVVAFTAIVLGVQIVFNAFFMSAIANRE</sequence>
<evidence type="ECO:0000313" key="4">
    <source>
        <dbReference type="EMBL" id="QCC48875.1"/>
    </source>
</evidence>
<dbReference type="InterPro" id="IPR029044">
    <property type="entry name" value="Nucleotide-diphossugar_trans"/>
</dbReference>
<keyword evidence="4" id="KW-0808">Transferase</keyword>
<protein>
    <submittedName>
        <fullName evidence="4">Glycosyltransferase family 2 protein</fullName>
    </submittedName>
</protein>
<accession>A0A4D6H529</accession>
<dbReference type="Pfam" id="PF26629">
    <property type="entry name" value="GT2_TM_C"/>
    <property type="match status" value="1"/>
</dbReference>
<dbReference type="CDD" id="cd04179">
    <property type="entry name" value="DPM_DPG-synthase_like"/>
    <property type="match status" value="1"/>
</dbReference>
<evidence type="ECO:0000313" key="5">
    <source>
        <dbReference type="Proteomes" id="UP000296733"/>
    </source>
</evidence>
<keyword evidence="1" id="KW-0472">Membrane</keyword>
<dbReference type="AlphaFoldDB" id="A0A4D6H529"/>
<keyword evidence="1" id="KW-1133">Transmembrane helix</keyword>
<dbReference type="KEGG" id="hlm:DV707_05840"/>
<evidence type="ECO:0000256" key="1">
    <source>
        <dbReference type="SAM" id="Phobius"/>
    </source>
</evidence>
<dbReference type="PANTHER" id="PTHR48090:SF7">
    <property type="entry name" value="RFBJ PROTEIN"/>
    <property type="match status" value="1"/>
</dbReference>
<dbReference type="Proteomes" id="UP000296733">
    <property type="component" value="Chromosome"/>
</dbReference>
<dbReference type="Gene3D" id="3.90.550.10">
    <property type="entry name" value="Spore Coat Polysaccharide Biosynthesis Protein SpsA, Chain A"/>
    <property type="match status" value="1"/>
</dbReference>
<feature type="transmembrane region" description="Helical" evidence="1">
    <location>
        <begin position="345"/>
        <end position="368"/>
    </location>
</feature>
<evidence type="ECO:0000259" key="2">
    <source>
        <dbReference type="Pfam" id="PF00535"/>
    </source>
</evidence>
<feature type="transmembrane region" description="Helical" evidence="1">
    <location>
        <begin position="258"/>
        <end position="284"/>
    </location>
</feature>